<reference evidence="1 3" key="2">
    <citation type="journal article" date="2013" name="Nature">
        <title>Insights into bilaterian evolution from three spiralian genomes.</title>
        <authorList>
            <person name="Simakov O."/>
            <person name="Marletaz F."/>
            <person name="Cho S.J."/>
            <person name="Edsinger-Gonzales E."/>
            <person name="Havlak P."/>
            <person name="Hellsten U."/>
            <person name="Kuo D.H."/>
            <person name="Larsson T."/>
            <person name="Lv J."/>
            <person name="Arendt D."/>
            <person name="Savage R."/>
            <person name="Osoegawa K."/>
            <person name="de Jong P."/>
            <person name="Grimwood J."/>
            <person name="Chapman J.A."/>
            <person name="Shapiro H."/>
            <person name="Aerts A."/>
            <person name="Otillar R.P."/>
            <person name="Terry A.Y."/>
            <person name="Boore J.L."/>
            <person name="Grigoriev I.V."/>
            <person name="Lindberg D.R."/>
            <person name="Seaver E.C."/>
            <person name="Weisblat D.A."/>
            <person name="Putnam N.H."/>
            <person name="Rokhsar D.S."/>
        </authorList>
    </citation>
    <scope>NUCLEOTIDE SEQUENCE</scope>
</reference>
<dbReference type="EMBL" id="KB096324">
    <property type="protein sequence ID" value="ESO06392.1"/>
    <property type="molecule type" value="Genomic_DNA"/>
</dbReference>
<reference evidence="2" key="3">
    <citation type="submission" date="2015-06" db="UniProtKB">
        <authorList>
            <consortium name="EnsemblMetazoa"/>
        </authorList>
    </citation>
    <scope>IDENTIFICATION</scope>
</reference>
<dbReference type="KEGG" id="hro:HELRODRAFT_160562"/>
<reference evidence="3" key="1">
    <citation type="submission" date="2012-12" db="EMBL/GenBank/DDBJ databases">
        <authorList>
            <person name="Hellsten U."/>
            <person name="Grimwood J."/>
            <person name="Chapman J.A."/>
            <person name="Shapiro H."/>
            <person name="Aerts A."/>
            <person name="Otillar R.P."/>
            <person name="Terry A.Y."/>
            <person name="Boore J.L."/>
            <person name="Simakov O."/>
            <person name="Marletaz F."/>
            <person name="Cho S.-J."/>
            <person name="Edsinger-Gonzales E."/>
            <person name="Havlak P."/>
            <person name="Kuo D.-H."/>
            <person name="Larsson T."/>
            <person name="Lv J."/>
            <person name="Arendt D."/>
            <person name="Savage R."/>
            <person name="Osoegawa K."/>
            <person name="de Jong P."/>
            <person name="Lindberg D.R."/>
            <person name="Seaver E.C."/>
            <person name="Weisblat D.A."/>
            <person name="Putnam N.H."/>
            <person name="Grigoriev I.V."/>
            <person name="Rokhsar D.S."/>
        </authorList>
    </citation>
    <scope>NUCLEOTIDE SEQUENCE</scope>
</reference>
<gene>
    <name evidence="2" type="primary">20198802</name>
    <name evidence="1" type="ORF">HELRODRAFT_160562</name>
</gene>
<organism evidence="2 3">
    <name type="scientific">Helobdella robusta</name>
    <name type="common">Californian leech</name>
    <dbReference type="NCBI Taxonomy" id="6412"/>
    <lineage>
        <taxon>Eukaryota</taxon>
        <taxon>Metazoa</taxon>
        <taxon>Spiralia</taxon>
        <taxon>Lophotrochozoa</taxon>
        <taxon>Annelida</taxon>
        <taxon>Clitellata</taxon>
        <taxon>Hirudinea</taxon>
        <taxon>Rhynchobdellida</taxon>
        <taxon>Glossiphoniidae</taxon>
        <taxon>Helobdella</taxon>
    </lineage>
</organism>
<evidence type="ECO:0000313" key="1">
    <source>
        <dbReference type="EMBL" id="ESO06392.1"/>
    </source>
</evidence>
<dbReference type="HOGENOM" id="CLU_2294653_0_0_1"/>
<dbReference type="GeneID" id="20198802"/>
<dbReference type="InParanoid" id="T1EQF2"/>
<proteinExistence type="predicted"/>
<protein>
    <submittedName>
        <fullName evidence="1 2">Uncharacterized protein</fullName>
    </submittedName>
</protein>
<dbReference type="AlphaFoldDB" id="T1EQF2"/>
<dbReference type="RefSeq" id="XP_009015760.1">
    <property type="nucleotide sequence ID" value="XM_009017512.1"/>
</dbReference>
<dbReference type="EnsemblMetazoa" id="HelroT160562">
    <property type="protein sequence ID" value="HelroP160562"/>
    <property type="gene ID" value="HelroG160562"/>
</dbReference>
<evidence type="ECO:0000313" key="2">
    <source>
        <dbReference type="EnsemblMetazoa" id="HelroP160562"/>
    </source>
</evidence>
<keyword evidence="3" id="KW-1185">Reference proteome</keyword>
<name>T1EQF2_HELRO</name>
<accession>T1EQF2</accession>
<dbReference type="Proteomes" id="UP000015101">
    <property type="component" value="Unassembled WGS sequence"/>
</dbReference>
<sequence>MCTEGSAVGNCQAFVFLFFIPKLKLKQFLTPNGYTHVSTAHTSHIHTPMHASISHPHDVQTLTTSVCRSLRGKLRQVCMLRPPDTKELSIFQRYVCMKYEI</sequence>
<dbReference type="EMBL" id="AMQM01000621">
    <property type="status" value="NOT_ANNOTATED_CDS"/>
    <property type="molecule type" value="Genomic_DNA"/>
</dbReference>
<evidence type="ECO:0000313" key="3">
    <source>
        <dbReference type="Proteomes" id="UP000015101"/>
    </source>
</evidence>
<dbReference type="CTD" id="20198802"/>